<dbReference type="KEGG" id="mflg:ABS361_15690"/>
<dbReference type="PANTHER" id="PTHR38459:SF1">
    <property type="entry name" value="PROPHAGE BACTOPRENOL-LINKED GLUCOSE TRANSLOCASE HOMOLOG"/>
    <property type="match status" value="1"/>
</dbReference>
<reference evidence="8" key="1">
    <citation type="submission" date="2024-06" db="EMBL/GenBank/DDBJ databases">
        <title>Methylostella associata gen. nov., sp. nov., a novel Ancalomicrobiaceae-affiliated facultatively methylotrophic bacteria that feed on methanotrophs of the genus Methylococcus.</title>
        <authorList>
            <person name="Saltykova V."/>
            <person name="Danilova O.V."/>
            <person name="Oshkin I.Y."/>
            <person name="Belova S.E."/>
            <person name="Pimenov N.V."/>
            <person name="Dedysh S.N."/>
        </authorList>
    </citation>
    <scope>NUCLEOTIDE SEQUENCE</scope>
    <source>
        <strain evidence="8">S20</strain>
    </source>
</reference>
<accession>A0AAU7X5Y3</accession>
<dbReference type="InterPro" id="IPR051401">
    <property type="entry name" value="GtrA_CellWall_Glycosyl"/>
</dbReference>
<keyword evidence="5 6" id="KW-0472">Membrane</keyword>
<evidence type="ECO:0000256" key="2">
    <source>
        <dbReference type="ARBA" id="ARBA00009399"/>
    </source>
</evidence>
<comment type="subcellular location">
    <subcellularLocation>
        <location evidence="1">Membrane</location>
        <topology evidence="1">Multi-pass membrane protein</topology>
    </subcellularLocation>
</comment>
<proteinExistence type="inferred from homology"/>
<evidence type="ECO:0000256" key="5">
    <source>
        <dbReference type="ARBA" id="ARBA00023136"/>
    </source>
</evidence>
<dbReference type="InterPro" id="IPR007267">
    <property type="entry name" value="GtrA_DPMS_TM"/>
</dbReference>
<evidence type="ECO:0000259" key="7">
    <source>
        <dbReference type="Pfam" id="PF04138"/>
    </source>
</evidence>
<dbReference type="GO" id="GO:0005886">
    <property type="term" value="C:plasma membrane"/>
    <property type="evidence" value="ECO:0007669"/>
    <property type="project" value="TreeGrafter"/>
</dbReference>
<comment type="similarity">
    <text evidence="2">Belongs to the GtrA family.</text>
</comment>
<feature type="transmembrane region" description="Helical" evidence="6">
    <location>
        <begin position="88"/>
        <end position="107"/>
    </location>
</feature>
<evidence type="ECO:0000256" key="6">
    <source>
        <dbReference type="SAM" id="Phobius"/>
    </source>
</evidence>
<organism evidence="8">
    <name type="scientific">Methyloraptor flagellatus</name>
    <dbReference type="NCBI Taxonomy" id="3162530"/>
    <lineage>
        <taxon>Bacteria</taxon>
        <taxon>Pseudomonadati</taxon>
        <taxon>Pseudomonadota</taxon>
        <taxon>Alphaproteobacteria</taxon>
        <taxon>Hyphomicrobiales</taxon>
        <taxon>Ancalomicrobiaceae</taxon>
        <taxon>Methyloraptor</taxon>
    </lineage>
</organism>
<evidence type="ECO:0000256" key="4">
    <source>
        <dbReference type="ARBA" id="ARBA00022989"/>
    </source>
</evidence>
<sequence>MTPTTAAPANDWTARLKRYASFAISGGVGFTVDVGMLNVLAVGFGMNAYFARVIAIGCAMMATWQINRRVTFRDRVKRGSARDLASEGGRYIAVALVSAVVNWGVYAATIRAVPVAAPWLGNALGELLPTFGAVVGSGVAMLVSYYGYSRFAFRPH</sequence>
<dbReference type="RefSeq" id="WP_407048620.1">
    <property type="nucleotide sequence ID" value="NZ_CP158568.1"/>
</dbReference>
<keyword evidence="3 6" id="KW-0812">Transmembrane</keyword>
<evidence type="ECO:0000313" key="8">
    <source>
        <dbReference type="EMBL" id="XBY43519.1"/>
    </source>
</evidence>
<feature type="domain" description="GtrA/DPMS transmembrane" evidence="7">
    <location>
        <begin position="22"/>
        <end position="153"/>
    </location>
</feature>
<dbReference type="PANTHER" id="PTHR38459">
    <property type="entry name" value="PROPHAGE BACTOPRENOL-LINKED GLUCOSE TRANSLOCASE HOMOLOG"/>
    <property type="match status" value="1"/>
</dbReference>
<dbReference type="GO" id="GO:0000271">
    <property type="term" value="P:polysaccharide biosynthetic process"/>
    <property type="evidence" value="ECO:0007669"/>
    <property type="project" value="InterPro"/>
</dbReference>
<dbReference type="AlphaFoldDB" id="A0AAU7X5Y3"/>
<feature type="transmembrane region" description="Helical" evidence="6">
    <location>
        <begin position="20"/>
        <end position="43"/>
    </location>
</feature>
<dbReference type="EMBL" id="CP158568">
    <property type="protein sequence ID" value="XBY43519.1"/>
    <property type="molecule type" value="Genomic_DNA"/>
</dbReference>
<protein>
    <submittedName>
        <fullName evidence="8">GtrA family protein</fullName>
    </submittedName>
</protein>
<evidence type="ECO:0000256" key="3">
    <source>
        <dbReference type="ARBA" id="ARBA00022692"/>
    </source>
</evidence>
<keyword evidence="4 6" id="KW-1133">Transmembrane helix</keyword>
<name>A0AAU7X5Y3_9HYPH</name>
<evidence type="ECO:0000256" key="1">
    <source>
        <dbReference type="ARBA" id="ARBA00004141"/>
    </source>
</evidence>
<feature type="transmembrane region" description="Helical" evidence="6">
    <location>
        <begin position="49"/>
        <end position="67"/>
    </location>
</feature>
<feature type="transmembrane region" description="Helical" evidence="6">
    <location>
        <begin position="127"/>
        <end position="148"/>
    </location>
</feature>
<gene>
    <name evidence="8" type="ORF">ABS361_15690</name>
</gene>
<dbReference type="Pfam" id="PF04138">
    <property type="entry name" value="GtrA_DPMS_TM"/>
    <property type="match status" value="1"/>
</dbReference>